<keyword evidence="2" id="KW-1185">Reference proteome</keyword>
<proteinExistence type="predicted"/>
<sequence>MLVLILFERNGMSPSGVTAFRVPRRIVIKIELRLRSFRGHRAHGQRPCFDTYGTYDGARIRLGDVDGSGATDIIYLGATGVDIYMNQAGNGFADSKKLVHFPRSTMLPTVTGQEHERGRVRLG</sequence>
<evidence type="ECO:0008006" key="3">
    <source>
        <dbReference type="Google" id="ProtNLM"/>
    </source>
</evidence>
<dbReference type="Proteomes" id="UP000738349">
    <property type="component" value="Unassembled WGS sequence"/>
</dbReference>
<comment type="caution">
    <text evidence="1">The sequence shown here is derived from an EMBL/GenBank/DDBJ whole genome shotgun (WGS) entry which is preliminary data.</text>
</comment>
<dbReference type="EMBL" id="JAGMUV010000027">
    <property type="protein sequence ID" value="KAH7118495.1"/>
    <property type="molecule type" value="Genomic_DNA"/>
</dbReference>
<dbReference type="AlphaFoldDB" id="A0A9P9DFK5"/>
<evidence type="ECO:0000313" key="2">
    <source>
        <dbReference type="Proteomes" id="UP000738349"/>
    </source>
</evidence>
<evidence type="ECO:0000313" key="1">
    <source>
        <dbReference type="EMBL" id="KAH7118495.1"/>
    </source>
</evidence>
<organism evidence="1 2">
    <name type="scientific">Dactylonectria macrodidyma</name>
    <dbReference type="NCBI Taxonomy" id="307937"/>
    <lineage>
        <taxon>Eukaryota</taxon>
        <taxon>Fungi</taxon>
        <taxon>Dikarya</taxon>
        <taxon>Ascomycota</taxon>
        <taxon>Pezizomycotina</taxon>
        <taxon>Sordariomycetes</taxon>
        <taxon>Hypocreomycetidae</taxon>
        <taxon>Hypocreales</taxon>
        <taxon>Nectriaceae</taxon>
        <taxon>Dactylonectria</taxon>
    </lineage>
</organism>
<accession>A0A9P9DFK5</accession>
<reference evidence="1" key="1">
    <citation type="journal article" date="2021" name="Nat. Commun.">
        <title>Genetic determinants of endophytism in the Arabidopsis root mycobiome.</title>
        <authorList>
            <person name="Mesny F."/>
            <person name="Miyauchi S."/>
            <person name="Thiergart T."/>
            <person name="Pickel B."/>
            <person name="Atanasova L."/>
            <person name="Karlsson M."/>
            <person name="Huettel B."/>
            <person name="Barry K.W."/>
            <person name="Haridas S."/>
            <person name="Chen C."/>
            <person name="Bauer D."/>
            <person name="Andreopoulos W."/>
            <person name="Pangilinan J."/>
            <person name="LaButti K."/>
            <person name="Riley R."/>
            <person name="Lipzen A."/>
            <person name="Clum A."/>
            <person name="Drula E."/>
            <person name="Henrissat B."/>
            <person name="Kohler A."/>
            <person name="Grigoriev I.V."/>
            <person name="Martin F.M."/>
            <person name="Hacquard S."/>
        </authorList>
    </citation>
    <scope>NUCLEOTIDE SEQUENCE</scope>
    <source>
        <strain evidence="1">MPI-CAGE-AT-0147</strain>
    </source>
</reference>
<gene>
    <name evidence="1" type="ORF">EDB81DRAFT_767099</name>
</gene>
<protein>
    <recommendedName>
        <fullName evidence="3">VCBS repeat-containing protein</fullName>
    </recommendedName>
</protein>
<name>A0A9P9DFK5_9HYPO</name>